<dbReference type="InterPro" id="IPR001911">
    <property type="entry name" value="Ribosomal_bS21"/>
</dbReference>
<dbReference type="eggNOG" id="ENOG502SAGM">
    <property type="taxonomic scope" value="Eukaryota"/>
</dbReference>
<evidence type="ECO:0000313" key="5">
    <source>
        <dbReference type="EnsemblProtists" id="PYU1_T005126"/>
    </source>
</evidence>
<comment type="similarity">
    <text evidence="1">Belongs to the bacterial ribosomal protein bS21 family.</text>
</comment>
<dbReference type="GO" id="GO:0005840">
    <property type="term" value="C:ribosome"/>
    <property type="evidence" value="ECO:0007669"/>
    <property type="project" value="UniProtKB-KW"/>
</dbReference>
<dbReference type="OMA" id="QFHEKKW"/>
<dbReference type="VEuPathDB" id="FungiDB:PYU1_G005115"/>
<feature type="compositionally biased region" description="Low complexity" evidence="4">
    <location>
        <begin position="9"/>
        <end position="31"/>
    </location>
</feature>
<dbReference type="AlphaFoldDB" id="K3WJI4"/>
<dbReference type="GO" id="GO:0006412">
    <property type="term" value="P:translation"/>
    <property type="evidence" value="ECO:0007669"/>
    <property type="project" value="InterPro"/>
</dbReference>
<keyword evidence="3" id="KW-0687">Ribonucleoprotein</keyword>
<organism evidence="5 6">
    <name type="scientific">Globisporangium ultimum (strain ATCC 200006 / CBS 805.95 / DAOM BR144)</name>
    <name type="common">Pythium ultimum</name>
    <dbReference type="NCBI Taxonomy" id="431595"/>
    <lineage>
        <taxon>Eukaryota</taxon>
        <taxon>Sar</taxon>
        <taxon>Stramenopiles</taxon>
        <taxon>Oomycota</taxon>
        <taxon>Peronosporomycetes</taxon>
        <taxon>Pythiales</taxon>
        <taxon>Pythiaceae</taxon>
        <taxon>Globisporangium</taxon>
    </lineage>
</organism>
<keyword evidence="2" id="KW-0689">Ribosomal protein</keyword>
<dbReference type="Pfam" id="PF01165">
    <property type="entry name" value="Ribosomal_S21"/>
    <property type="match status" value="1"/>
</dbReference>
<dbReference type="EnsemblProtists" id="PYU1_T005126">
    <property type="protein sequence ID" value="PYU1_T005126"/>
    <property type="gene ID" value="PYU1_G005115"/>
</dbReference>
<dbReference type="GO" id="GO:0003735">
    <property type="term" value="F:structural constituent of ribosome"/>
    <property type="evidence" value="ECO:0007669"/>
    <property type="project" value="InterPro"/>
</dbReference>
<dbReference type="GO" id="GO:1990904">
    <property type="term" value="C:ribonucleoprotein complex"/>
    <property type="evidence" value="ECO:0007669"/>
    <property type="project" value="UniProtKB-KW"/>
</dbReference>
<evidence type="ECO:0000256" key="2">
    <source>
        <dbReference type="ARBA" id="ARBA00022980"/>
    </source>
</evidence>
<reference evidence="6" key="2">
    <citation type="submission" date="2010-04" db="EMBL/GenBank/DDBJ databases">
        <authorList>
            <person name="Buell R."/>
            <person name="Hamilton J."/>
            <person name="Hostetler J."/>
        </authorList>
    </citation>
    <scope>NUCLEOTIDE SEQUENCE [LARGE SCALE GENOMIC DNA]</scope>
    <source>
        <strain evidence="6">DAOM:BR144</strain>
    </source>
</reference>
<evidence type="ECO:0008006" key="7">
    <source>
        <dbReference type="Google" id="ProtNLM"/>
    </source>
</evidence>
<evidence type="ECO:0000256" key="4">
    <source>
        <dbReference type="SAM" id="MobiDB-lite"/>
    </source>
</evidence>
<name>K3WJI4_GLOUD</name>
<reference evidence="6" key="1">
    <citation type="journal article" date="2010" name="Genome Biol.">
        <title>Genome sequence of the necrotrophic plant pathogen Pythium ultimum reveals original pathogenicity mechanisms and effector repertoire.</title>
        <authorList>
            <person name="Levesque C.A."/>
            <person name="Brouwer H."/>
            <person name="Cano L."/>
            <person name="Hamilton J.P."/>
            <person name="Holt C."/>
            <person name="Huitema E."/>
            <person name="Raffaele S."/>
            <person name="Robideau G.P."/>
            <person name="Thines M."/>
            <person name="Win J."/>
            <person name="Zerillo M.M."/>
            <person name="Beakes G.W."/>
            <person name="Boore J.L."/>
            <person name="Busam D."/>
            <person name="Dumas B."/>
            <person name="Ferriera S."/>
            <person name="Fuerstenberg S.I."/>
            <person name="Gachon C.M."/>
            <person name="Gaulin E."/>
            <person name="Govers F."/>
            <person name="Grenville-Briggs L."/>
            <person name="Horner N."/>
            <person name="Hostetler J."/>
            <person name="Jiang R.H."/>
            <person name="Johnson J."/>
            <person name="Krajaejun T."/>
            <person name="Lin H."/>
            <person name="Meijer H.J."/>
            <person name="Moore B."/>
            <person name="Morris P."/>
            <person name="Phuntmart V."/>
            <person name="Puiu D."/>
            <person name="Shetty J."/>
            <person name="Stajich J.E."/>
            <person name="Tripathy S."/>
            <person name="Wawra S."/>
            <person name="van West P."/>
            <person name="Whitty B.R."/>
            <person name="Coutinho P.M."/>
            <person name="Henrissat B."/>
            <person name="Martin F."/>
            <person name="Thomas P.D."/>
            <person name="Tyler B.M."/>
            <person name="De Vries R.P."/>
            <person name="Kamoun S."/>
            <person name="Yandell M."/>
            <person name="Tisserat N."/>
            <person name="Buell C.R."/>
        </authorList>
    </citation>
    <scope>NUCLEOTIDE SEQUENCE</scope>
    <source>
        <strain evidence="6">DAOM:BR144</strain>
    </source>
</reference>
<dbReference type="HOGENOM" id="CLU_176595_0_0_1"/>
<evidence type="ECO:0000256" key="1">
    <source>
        <dbReference type="ARBA" id="ARBA00006640"/>
    </source>
</evidence>
<keyword evidence="6" id="KW-1185">Reference proteome</keyword>
<dbReference type="Proteomes" id="UP000019132">
    <property type="component" value="Unassembled WGS sequence"/>
</dbReference>
<reference evidence="5" key="3">
    <citation type="submission" date="2015-02" db="UniProtKB">
        <authorList>
            <consortium name="EnsemblProtists"/>
        </authorList>
    </citation>
    <scope>IDENTIFICATION</scope>
    <source>
        <strain evidence="5">DAOM BR144</strain>
    </source>
</reference>
<dbReference type="InParanoid" id="K3WJI4"/>
<accession>K3WJI4</accession>
<evidence type="ECO:0000313" key="6">
    <source>
        <dbReference type="Proteomes" id="UP000019132"/>
    </source>
</evidence>
<sequence>MMSALLRNAGRSLAAPARAPPAAANSTTTRSLYIRVREGHDPERVASRLHGVMNEDGIMRTLALKRFHEKKWQKRKRKVEEQTIRHANRKIGSMIDFILRRKKAGF</sequence>
<dbReference type="EMBL" id="GL376564">
    <property type="status" value="NOT_ANNOTATED_CDS"/>
    <property type="molecule type" value="Genomic_DNA"/>
</dbReference>
<feature type="region of interest" description="Disordered" evidence="4">
    <location>
        <begin position="7"/>
        <end position="31"/>
    </location>
</feature>
<protein>
    <recommendedName>
        <fullName evidence="7">Ribosomal protein S21</fullName>
    </recommendedName>
</protein>
<evidence type="ECO:0000256" key="3">
    <source>
        <dbReference type="ARBA" id="ARBA00023274"/>
    </source>
</evidence>
<proteinExistence type="inferred from homology"/>